<dbReference type="InterPro" id="IPR016032">
    <property type="entry name" value="Sig_transdc_resp-reg_C-effctor"/>
</dbReference>
<keyword evidence="1 5" id="KW-0597">Phosphoprotein</keyword>
<dbReference type="SMART" id="SM00448">
    <property type="entry name" value="REC"/>
    <property type="match status" value="1"/>
</dbReference>
<gene>
    <name evidence="9" type="ORF">COMA1_60088</name>
</gene>
<dbReference type="InterPro" id="IPR058245">
    <property type="entry name" value="NreC/VraR/RcsB-like_REC"/>
</dbReference>
<keyword evidence="2" id="KW-0805">Transcription regulation</keyword>
<evidence type="ECO:0000256" key="3">
    <source>
        <dbReference type="ARBA" id="ARBA00023125"/>
    </source>
</evidence>
<evidence type="ECO:0000256" key="4">
    <source>
        <dbReference type="ARBA" id="ARBA00023163"/>
    </source>
</evidence>
<accession>A0A0S4LMJ7</accession>
<dbReference type="SUPFAM" id="SSF52172">
    <property type="entry name" value="CheY-like"/>
    <property type="match status" value="1"/>
</dbReference>
<evidence type="ECO:0000313" key="10">
    <source>
        <dbReference type="Proteomes" id="UP000199032"/>
    </source>
</evidence>
<protein>
    <submittedName>
        <fullName evidence="9">Putative Response regulator, LuxR family</fullName>
    </submittedName>
</protein>
<dbReference type="PANTHER" id="PTHR43214">
    <property type="entry name" value="TWO-COMPONENT RESPONSE REGULATOR"/>
    <property type="match status" value="1"/>
</dbReference>
<evidence type="ECO:0000256" key="1">
    <source>
        <dbReference type="ARBA" id="ARBA00022553"/>
    </source>
</evidence>
<dbReference type="PROSITE" id="PS50110">
    <property type="entry name" value="RESPONSE_REGULATORY"/>
    <property type="match status" value="1"/>
</dbReference>
<dbReference type="Pfam" id="PF00072">
    <property type="entry name" value="Response_reg"/>
    <property type="match status" value="1"/>
</dbReference>
<evidence type="ECO:0000313" key="9">
    <source>
        <dbReference type="EMBL" id="CUS38801.1"/>
    </source>
</evidence>
<dbReference type="EMBL" id="CZQA01000012">
    <property type="protein sequence ID" value="CUS38801.1"/>
    <property type="molecule type" value="Genomic_DNA"/>
</dbReference>
<dbReference type="GO" id="GO:0006355">
    <property type="term" value="P:regulation of DNA-templated transcription"/>
    <property type="evidence" value="ECO:0007669"/>
    <property type="project" value="InterPro"/>
</dbReference>
<dbReference type="Proteomes" id="UP000199032">
    <property type="component" value="Unassembled WGS sequence"/>
</dbReference>
<evidence type="ECO:0000259" key="7">
    <source>
        <dbReference type="PROSITE" id="PS50043"/>
    </source>
</evidence>
<sequence length="227" mass="25163">MAISAGSFTKVAILSGQSLIWVGLRTILESTHNFRIVGTPIQRLTAPEIIADCQPDVIIVDTETERDAIDGIKQLRDSIPHSKIMLLSGFEQKDPVREALEYGIDGVILKIHPPAVIIAAIQALFPPSHRSPDTEDHTTTYRDSPNPFEAPLKPILRQTGWPDALTEREREVIGLVKQGLSNKDIAHQLSISDSTVRHHLTNIFDKVGVPNRQKLMAHAHQLHISPI</sequence>
<dbReference type="SUPFAM" id="SSF46894">
    <property type="entry name" value="C-terminal effector domain of the bipartite response regulators"/>
    <property type="match status" value="1"/>
</dbReference>
<dbReference type="Pfam" id="PF00196">
    <property type="entry name" value="GerE"/>
    <property type="match status" value="1"/>
</dbReference>
<dbReference type="PROSITE" id="PS00622">
    <property type="entry name" value="HTH_LUXR_1"/>
    <property type="match status" value="1"/>
</dbReference>
<evidence type="ECO:0000256" key="6">
    <source>
        <dbReference type="SAM" id="MobiDB-lite"/>
    </source>
</evidence>
<dbReference type="PANTHER" id="PTHR43214:SF24">
    <property type="entry name" value="TRANSCRIPTIONAL REGULATORY PROTEIN NARL-RELATED"/>
    <property type="match status" value="1"/>
</dbReference>
<evidence type="ECO:0000259" key="8">
    <source>
        <dbReference type="PROSITE" id="PS50110"/>
    </source>
</evidence>
<dbReference type="CDD" id="cd06170">
    <property type="entry name" value="LuxR_C_like"/>
    <property type="match status" value="1"/>
</dbReference>
<feature type="compositionally biased region" description="Basic and acidic residues" evidence="6">
    <location>
        <begin position="130"/>
        <end position="140"/>
    </location>
</feature>
<feature type="region of interest" description="Disordered" evidence="6">
    <location>
        <begin position="128"/>
        <end position="149"/>
    </location>
</feature>
<reference evidence="9 10" key="1">
    <citation type="submission" date="2015-10" db="EMBL/GenBank/DDBJ databases">
        <authorList>
            <person name="Gilbert D.G."/>
        </authorList>
    </citation>
    <scope>NUCLEOTIDE SEQUENCE [LARGE SCALE GENOMIC DNA]</scope>
    <source>
        <strain evidence="9">COMA1</strain>
    </source>
</reference>
<dbReference type="AlphaFoldDB" id="A0A0S4LMJ7"/>
<name>A0A0S4LMJ7_9BACT</name>
<keyword evidence="4" id="KW-0804">Transcription</keyword>
<feature type="domain" description="Response regulatory" evidence="8">
    <location>
        <begin position="10"/>
        <end position="125"/>
    </location>
</feature>
<feature type="modified residue" description="4-aspartylphosphate" evidence="5">
    <location>
        <position position="61"/>
    </location>
</feature>
<dbReference type="InterPro" id="IPR001789">
    <property type="entry name" value="Sig_transdc_resp-reg_receiver"/>
</dbReference>
<dbReference type="CDD" id="cd17535">
    <property type="entry name" value="REC_NarL-like"/>
    <property type="match status" value="1"/>
</dbReference>
<keyword evidence="10" id="KW-1185">Reference proteome</keyword>
<feature type="domain" description="HTH luxR-type" evidence="7">
    <location>
        <begin position="158"/>
        <end position="223"/>
    </location>
</feature>
<proteinExistence type="predicted"/>
<dbReference type="GO" id="GO:0003677">
    <property type="term" value="F:DNA binding"/>
    <property type="evidence" value="ECO:0007669"/>
    <property type="project" value="UniProtKB-KW"/>
</dbReference>
<evidence type="ECO:0000256" key="5">
    <source>
        <dbReference type="PROSITE-ProRule" id="PRU00169"/>
    </source>
</evidence>
<dbReference type="SMART" id="SM00421">
    <property type="entry name" value="HTH_LUXR"/>
    <property type="match status" value="1"/>
</dbReference>
<dbReference type="RefSeq" id="WP_281176274.1">
    <property type="nucleotide sequence ID" value="NZ_CZQA01000012.1"/>
</dbReference>
<dbReference type="PRINTS" id="PR00038">
    <property type="entry name" value="HTHLUXR"/>
</dbReference>
<dbReference type="PROSITE" id="PS50043">
    <property type="entry name" value="HTH_LUXR_2"/>
    <property type="match status" value="1"/>
</dbReference>
<dbReference type="STRING" id="1742972.COMA1_60088"/>
<evidence type="ECO:0000256" key="2">
    <source>
        <dbReference type="ARBA" id="ARBA00023015"/>
    </source>
</evidence>
<dbReference type="InterPro" id="IPR011006">
    <property type="entry name" value="CheY-like_superfamily"/>
</dbReference>
<keyword evidence="3" id="KW-0238">DNA-binding</keyword>
<dbReference type="InterPro" id="IPR039420">
    <property type="entry name" value="WalR-like"/>
</dbReference>
<organism evidence="9 10">
    <name type="scientific">Candidatus Nitrospira nitrosa</name>
    <dbReference type="NCBI Taxonomy" id="1742972"/>
    <lineage>
        <taxon>Bacteria</taxon>
        <taxon>Pseudomonadati</taxon>
        <taxon>Nitrospirota</taxon>
        <taxon>Nitrospiria</taxon>
        <taxon>Nitrospirales</taxon>
        <taxon>Nitrospiraceae</taxon>
        <taxon>Nitrospira</taxon>
    </lineage>
</organism>
<dbReference type="Gene3D" id="3.40.50.2300">
    <property type="match status" value="1"/>
</dbReference>
<dbReference type="InterPro" id="IPR000792">
    <property type="entry name" value="Tscrpt_reg_LuxR_C"/>
</dbReference>
<dbReference type="GO" id="GO:0000160">
    <property type="term" value="P:phosphorelay signal transduction system"/>
    <property type="evidence" value="ECO:0007669"/>
    <property type="project" value="InterPro"/>
</dbReference>